<evidence type="ECO:0000259" key="3">
    <source>
        <dbReference type="SMART" id="SM00470"/>
    </source>
</evidence>
<proteinExistence type="inferred from homology"/>
<dbReference type="InterPro" id="IPR050336">
    <property type="entry name" value="Chromosome_partition/occlusion"/>
</dbReference>
<feature type="region of interest" description="Disordered" evidence="2">
    <location>
        <begin position="309"/>
        <end position="333"/>
    </location>
</feature>
<reference evidence="4 5" key="1">
    <citation type="journal article" date="2012" name="J. Bacteriol.">
        <title>Draft Genome Sequence of Mesorhizobium alhagi CCNWXJ12-2T, a Novel Salt-Resistant Species Isolated from the Desert of Northwestern China.</title>
        <authorList>
            <person name="Zhou M."/>
            <person name="Chen W."/>
            <person name="Chen H."/>
            <person name="Wei G."/>
        </authorList>
    </citation>
    <scope>NUCLEOTIDE SEQUENCE [LARGE SCALE GENOMIC DNA]</scope>
    <source>
        <strain evidence="4 5">CCNWXJ12-2</strain>
    </source>
</reference>
<dbReference type="PANTHER" id="PTHR33375:SF7">
    <property type="entry name" value="CHROMOSOME 2-PARTITIONING PROTEIN PARB-RELATED"/>
    <property type="match status" value="1"/>
</dbReference>
<dbReference type="SUPFAM" id="SSF110849">
    <property type="entry name" value="ParB/Sulfiredoxin"/>
    <property type="match status" value="1"/>
</dbReference>
<organism evidence="4 5">
    <name type="scientific">Mesorhizobium alhagi CCNWXJ12-2</name>
    <dbReference type="NCBI Taxonomy" id="1107882"/>
    <lineage>
        <taxon>Bacteria</taxon>
        <taxon>Pseudomonadati</taxon>
        <taxon>Pseudomonadota</taxon>
        <taxon>Alphaproteobacteria</taxon>
        <taxon>Hyphomicrobiales</taxon>
        <taxon>Phyllobacteriaceae</taxon>
        <taxon>Allomesorhizobium</taxon>
    </lineage>
</organism>
<evidence type="ECO:0000256" key="1">
    <source>
        <dbReference type="ARBA" id="ARBA00006295"/>
    </source>
</evidence>
<dbReference type="RefSeq" id="WP_008838495.1">
    <property type="nucleotide sequence ID" value="NZ_AHAM01000206.1"/>
</dbReference>
<dbReference type="AlphaFoldDB" id="H0HXI8"/>
<evidence type="ECO:0000313" key="5">
    <source>
        <dbReference type="Proteomes" id="UP000003250"/>
    </source>
</evidence>
<keyword evidence="5" id="KW-1185">Reference proteome</keyword>
<protein>
    <submittedName>
        <fullName evidence="4">Partitioning protein</fullName>
    </submittedName>
</protein>
<dbReference type="Pfam" id="PF02195">
    <property type="entry name" value="ParB_N"/>
    <property type="match status" value="1"/>
</dbReference>
<dbReference type="EMBL" id="AHAM01000206">
    <property type="protein sequence ID" value="EHK54599.1"/>
    <property type="molecule type" value="Genomic_DNA"/>
</dbReference>
<dbReference type="PANTHER" id="PTHR33375">
    <property type="entry name" value="CHROMOSOME-PARTITIONING PROTEIN PARB-RELATED"/>
    <property type="match status" value="1"/>
</dbReference>
<dbReference type="Gene3D" id="1.10.10.2830">
    <property type="match status" value="1"/>
</dbReference>
<dbReference type="GO" id="GO:0007059">
    <property type="term" value="P:chromosome segregation"/>
    <property type="evidence" value="ECO:0007669"/>
    <property type="project" value="TreeGrafter"/>
</dbReference>
<dbReference type="InterPro" id="IPR004437">
    <property type="entry name" value="ParB/RepB/Spo0J"/>
</dbReference>
<dbReference type="Proteomes" id="UP000003250">
    <property type="component" value="Unassembled WGS sequence"/>
</dbReference>
<dbReference type="Gene3D" id="3.90.1530.30">
    <property type="match status" value="1"/>
</dbReference>
<feature type="domain" description="ParB-like N-terminal" evidence="3">
    <location>
        <begin position="4"/>
        <end position="101"/>
    </location>
</feature>
<accession>H0HXI8</accession>
<evidence type="ECO:0000256" key="2">
    <source>
        <dbReference type="SAM" id="MobiDB-lite"/>
    </source>
</evidence>
<comment type="similarity">
    <text evidence="1">Belongs to the ParB family.</text>
</comment>
<dbReference type="SMART" id="SM00470">
    <property type="entry name" value="ParB"/>
    <property type="match status" value="1"/>
</dbReference>
<dbReference type="GO" id="GO:0003677">
    <property type="term" value="F:DNA binding"/>
    <property type="evidence" value="ECO:0007669"/>
    <property type="project" value="InterPro"/>
</dbReference>
<dbReference type="GO" id="GO:0005694">
    <property type="term" value="C:chromosome"/>
    <property type="evidence" value="ECO:0007669"/>
    <property type="project" value="TreeGrafter"/>
</dbReference>
<dbReference type="PATRIC" id="fig|1107882.3.peg.4764"/>
<dbReference type="SUPFAM" id="SSF109709">
    <property type="entry name" value="KorB DNA-binding domain-like"/>
    <property type="match status" value="1"/>
</dbReference>
<dbReference type="NCBIfam" id="TIGR00180">
    <property type="entry name" value="parB_part"/>
    <property type="match status" value="1"/>
</dbReference>
<sequence>MQLAHIDLGKLTVSPFNMRDGKLAPDIADILPSIRQRGIVQPLLVRENGSPDTFEIVAGRRRYYAAKTIADEGQSVEPLPCAIMEPGDDAAALEASLIENIARLDPDEVSQWETFTRLLKAGRTVADIAATFGITEIMVKHRLALGNLLPAIRNAYRRDEIDAESVRYLTLANKERQKEWLALFNNPDIYAPHRGQLKAWLLGGQTISTKAALFPLDTYAGQIVADLFGEESYFADAEAFWQAQNEAIAGRKAAYLEAGWSDVIVLDANRYFHSWECEKTPKKKGGKVFIAVSRQGDVAFHEGYLTTKEARRARSKQAGGDEETAAPKPSRPEVTSAIQTYIDLHRHAAVRSALADHLGVALRLMVAHAIAGSPLWSVKPEPQRAGSEAIAASLAGCAAQAAFAQKRREVLALLGQSGEQETVSGGNGDDFWTPSVFARLLALCDDDVLRVLSVVMGETMQAGSAIVEAVGMHLNVDMGAVWQPDGTFFDLIRDKEVANAMLSNIAGTNVAEANISEKVKTQKQIVRDFSEGTNGRTKVENWLPAWMAFPARAYTERGGFRTAEQWAKVAPLFAPPTAE</sequence>
<dbReference type="InterPro" id="IPR036086">
    <property type="entry name" value="ParB/Sulfiredoxin_sf"/>
</dbReference>
<gene>
    <name evidence="4" type="ORF">MAXJ12_24557</name>
</gene>
<dbReference type="InterPro" id="IPR003115">
    <property type="entry name" value="ParB_N"/>
</dbReference>
<evidence type="ECO:0000313" key="4">
    <source>
        <dbReference type="EMBL" id="EHK54599.1"/>
    </source>
</evidence>
<dbReference type="OrthoDB" id="9813122at2"/>
<name>H0HXI8_9HYPH</name>